<dbReference type="EMBL" id="RAVZ01000043">
    <property type="protein sequence ID" value="RKG91593.1"/>
    <property type="molecule type" value="Genomic_DNA"/>
</dbReference>
<keyword evidence="1" id="KW-0175">Coiled coil</keyword>
<feature type="region of interest" description="Disordered" evidence="2">
    <location>
        <begin position="68"/>
        <end position="91"/>
    </location>
</feature>
<gene>
    <name evidence="3" type="ORF">D7V88_09115</name>
</gene>
<comment type="caution">
    <text evidence="3">The sequence shown here is derived from an EMBL/GenBank/DDBJ whole genome shotgun (WGS) entry which is preliminary data.</text>
</comment>
<evidence type="ECO:0008006" key="5">
    <source>
        <dbReference type="Google" id="ProtNLM"/>
    </source>
</evidence>
<keyword evidence="4" id="KW-1185">Reference proteome</keyword>
<evidence type="ECO:0000256" key="2">
    <source>
        <dbReference type="SAM" id="MobiDB-lite"/>
    </source>
</evidence>
<accession>A0A3A8JPM8</accession>
<dbReference type="AlphaFoldDB" id="A0A3A8JPM8"/>
<sequence length="212" mass="23906">MKRTLLLSLTLLASACGPRYGMRVPDSLVKKLPYETRIELLESENDLALAIDRVDEADNEVNRARENIRRAKSRQEAAEDEEDRAPDASSREVAQLAIAESESRVEFLRAHQRLNVGLREVEKLSLRCAFAKFELARLTAARKAKVQGSERLEVKEYEEQVSECEAAVKEERAALAEDTKEAQTAKEAWETKKAALAKKTFDARASPYVENL</sequence>
<dbReference type="Proteomes" id="UP000268094">
    <property type="component" value="Unassembled WGS sequence"/>
</dbReference>
<reference evidence="4" key="1">
    <citation type="submission" date="2018-09" db="EMBL/GenBank/DDBJ databases">
        <authorList>
            <person name="Livingstone P.G."/>
            <person name="Whitworth D.E."/>
        </authorList>
    </citation>
    <scope>NUCLEOTIDE SEQUENCE [LARGE SCALE GENOMIC DNA]</scope>
    <source>
        <strain evidence="4">CA054A</strain>
    </source>
</reference>
<feature type="coiled-coil region" evidence="1">
    <location>
        <begin position="154"/>
        <end position="188"/>
    </location>
</feature>
<dbReference type="RefSeq" id="WP_120540226.1">
    <property type="nucleotide sequence ID" value="NZ_RAVZ01000043.1"/>
</dbReference>
<organism evidence="3 4">
    <name type="scientific">Corallococcus terminator</name>
    <dbReference type="NCBI Taxonomy" id="2316733"/>
    <lineage>
        <taxon>Bacteria</taxon>
        <taxon>Pseudomonadati</taxon>
        <taxon>Myxococcota</taxon>
        <taxon>Myxococcia</taxon>
        <taxon>Myxococcales</taxon>
        <taxon>Cystobacterineae</taxon>
        <taxon>Myxococcaceae</taxon>
        <taxon>Corallococcus</taxon>
    </lineage>
</organism>
<dbReference type="PROSITE" id="PS51257">
    <property type="entry name" value="PROKAR_LIPOPROTEIN"/>
    <property type="match status" value="1"/>
</dbReference>
<protein>
    <recommendedName>
        <fullName evidence="5">Lipoprotein</fullName>
    </recommendedName>
</protein>
<feature type="compositionally biased region" description="Basic and acidic residues" evidence="2">
    <location>
        <begin position="68"/>
        <end position="77"/>
    </location>
</feature>
<proteinExistence type="predicted"/>
<evidence type="ECO:0000256" key="1">
    <source>
        <dbReference type="SAM" id="Coils"/>
    </source>
</evidence>
<dbReference type="OrthoDB" id="5510749at2"/>
<evidence type="ECO:0000313" key="3">
    <source>
        <dbReference type="EMBL" id="RKG91593.1"/>
    </source>
</evidence>
<name>A0A3A8JPM8_9BACT</name>
<evidence type="ECO:0000313" key="4">
    <source>
        <dbReference type="Proteomes" id="UP000268094"/>
    </source>
</evidence>